<feature type="transmembrane region" description="Helical" evidence="7">
    <location>
        <begin position="6"/>
        <end position="25"/>
    </location>
</feature>
<name>A0A811K7S5_9BILA</name>
<evidence type="ECO:0000313" key="9">
    <source>
        <dbReference type="Proteomes" id="UP000614601"/>
    </source>
</evidence>
<gene>
    <name evidence="8" type="ORF">BOKJ2_LOCUS4027</name>
</gene>
<dbReference type="AlphaFoldDB" id="A0A811K7S5"/>
<feature type="transmembrane region" description="Helical" evidence="7">
    <location>
        <begin position="32"/>
        <end position="52"/>
    </location>
</feature>
<feature type="transmembrane region" description="Helical" evidence="7">
    <location>
        <begin position="172"/>
        <end position="195"/>
    </location>
</feature>
<feature type="transmembrane region" description="Helical" evidence="7">
    <location>
        <begin position="102"/>
        <end position="121"/>
    </location>
</feature>
<evidence type="ECO:0000256" key="1">
    <source>
        <dbReference type="ARBA" id="ARBA00004141"/>
    </source>
</evidence>
<feature type="transmembrane region" description="Helical" evidence="7">
    <location>
        <begin position="509"/>
        <end position="531"/>
    </location>
</feature>
<dbReference type="Proteomes" id="UP000614601">
    <property type="component" value="Unassembled WGS sequence"/>
</dbReference>
<evidence type="ECO:0008006" key="10">
    <source>
        <dbReference type="Google" id="ProtNLM"/>
    </source>
</evidence>
<feature type="transmembrane region" description="Helical" evidence="7">
    <location>
        <begin position="141"/>
        <end position="160"/>
    </location>
</feature>
<sequence>MGVVWFVFQLLIVAILTLYVWNKYANFKKQHVLVSVSTFIGWYLSFIIILMLPLDVSITFYHKCLVDEKRIANLTHDETRDLFCEEPKGFLNDEFLLHVWRIVYWSSQVLTWLVLPIMQSYTKGGSFTTMGRLKFALYNNMVYYTIYLVLFVVLLFYAISKGVSMNLDHLKVLIISASNTWGFLFLVVLLGYGLVEVPRKLWESGFKVRRLQRTYFDVEKLASEKSEAEETARQLYSECREVLNVLKNERGKARERIQEVIRQFPEDIVTKVANSRQVAFSSPNLRNVDAASASEEAFLVRLNKRTNLAVQNFRRTQAQWKALIDHAVYLEDVIVAEERRQLPEWDRDKFAKQYVNERVLLYWHTQGKELAIRGLAVVCLAMTMLIMWSECTFFIVKPQLSLAASIIHTMALGYHYKYIQITAVVLILYLGLCAYYTVFHLKIYKYYHLDPHQMTDPNSMVFSAMLLSRLTPPLCLNFLGMIHLDTHITARTDFGVETQFTRLMGHLDVIPILASGVNIYLPVLIVILAVSTWMKLGTRAMHAIGIDQFMEDEMTSDIVQSGKALVSLERRSDKYRDTKATPRRREENVFRNKAFNQESEDRLPLVENGDEQLFDQPYQPVDLFAMPEERPTTHPNSSDIFNDL</sequence>
<dbReference type="EMBL" id="CAJFDH010000002">
    <property type="protein sequence ID" value="CAD5212086.1"/>
    <property type="molecule type" value="Genomic_DNA"/>
</dbReference>
<feature type="transmembrane region" description="Helical" evidence="7">
    <location>
        <begin position="416"/>
        <end position="439"/>
    </location>
</feature>
<accession>A0A811K7S5</accession>
<dbReference type="PANTHER" id="PTHR21355:SF0">
    <property type="entry name" value="G-PROTEIN COUPLED RECEPTOR-ASSOCIATED PROTEIN LMBRD2"/>
    <property type="match status" value="1"/>
</dbReference>
<feature type="coiled-coil region" evidence="6">
    <location>
        <begin position="218"/>
        <end position="263"/>
    </location>
</feature>
<proteinExistence type="inferred from homology"/>
<dbReference type="GO" id="GO:0016020">
    <property type="term" value="C:membrane"/>
    <property type="evidence" value="ECO:0007669"/>
    <property type="project" value="UniProtKB-SubCell"/>
</dbReference>
<feature type="transmembrane region" description="Helical" evidence="7">
    <location>
        <begin position="370"/>
        <end position="396"/>
    </location>
</feature>
<evidence type="ECO:0000256" key="6">
    <source>
        <dbReference type="SAM" id="Coils"/>
    </source>
</evidence>
<dbReference type="PANTHER" id="PTHR21355">
    <property type="entry name" value="G-PROTEIN COUPLED RECEPTOR-ASSOCIATED PROTEIN LMBRD2"/>
    <property type="match status" value="1"/>
</dbReference>
<evidence type="ECO:0000256" key="7">
    <source>
        <dbReference type="SAM" id="Phobius"/>
    </source>
</evidence>
<keyword evidence="5 7" id="KW-0472">Membrane</keyword>
<keyword evidence="3 7" id="KW-0812">Transmembrane</keyword>
<keyword evidence="4 7" id="KW-1133">Transmembrane helix</keyword>
<dbReference type="Proteomes" id="UP000783686">
    <property type="component" value="Unassembled WGS sequence"/>
</dbReference>
<comment type="subcellular location">
    <subcellularLocation>
        <location evidence="1">Membrane</location>
        <topology evidence="1">Multi-pass membrane protein</topology>
    </subcellularLocation>
</comment>
<dbReference type="Pfam" id="PF04791">
    <property type="entry name" value="LMBR1"/>
    <property type="match status" value="1"/>
</dbReference>
<organism evidence="8 9">
    <name type="scientific">Bursaphelenchus okinawaensis</name>
    <dbReference type="NCBI Taxonomy" id="465554"/>
    <lineage>
        <taxon>Eukaryota</taxon>
        <taxon>Metazoa</taxon>
        <taxon>Ecdysozoa</taxon>
        <taxon>Nematoda</taxon>
        <taxon>Chromadorea</taxon>
        <taxon>Rhabditida</taxon>
        <taxon>Tylenchina</taxon>
        <taxon>Tylenchomorpha</taxon>
        <taxon>Aphelenchoidea</taxon>
        <taxon>Aphelenchoididae</taxon>
        <taxon>Bursaphelenchus</taxon>
    </lineage>
</organism>
<evidence type="ECO:0000256" key="5">
    <source>
        <dbReference type="ARBA" id="ARBA00023136"/>
    </source>
</evidence>
<reference evidence="8" key="1">
    <citation type="submission" date="2020-09" db="EMBL/GenBank/DDBJ databases">
        <authorList>
            <person name="Kikuchi T."/>
        </authorList>
    </citation>
    <scope>NUCLEOTIDE SEQUENCE</scope>
    <source>
        <strain evidence="8">SH1</strain>
    </source>
</reference>
<evidence type="ECO:0000256" key="2">
    <source>
        <dbReference type="ARBA" id="ARBA00010487"/>
    </source>
</evidence>
<dbReference type="InterPro" id="IPR051584">
    <property type="entry name" value="GPCR-associated_LMBR1"/>
</dbReference>
<evidence type="ECO:0000256" key="3">
    <source>
        <dbReference type="ARBA" id="ARBA00022692"/>
    </source>
</evidence>
<dbReference type="EMBL" id="CAJFCW020000002">
    <property type="protein sequence ID" value="CAG9095039.1"/>
    <property type="molecule type" value="Genomic_DNA"/>
</dbReference>
<comment type="similarity">
    <text evidence="2">Belongs to the LIMR family.</text>
</comment>
<protein>
    <recommendedName>
        <fullName evidence="10">LMBR1 domain-containing protein</fullName>
    </recommendedName>
</protein>
<evidence type="ECO:0000313" key="8">
    <source>
        <dbReference type="EMBL" id="CAD5212086.1"/>
    </source>
</evidence>
<keyword evidence="9" id="KW-1185">Reference proteome</keyword>
<keyword evidence="6" id="KW-0175">Coiled coil</keyword>
<feature type="transmembrane region" description="Helical" evidence="7">
    <location>
        <begin position="460"/>
        <end position="484"/>
    </location>
</feature>
<dbReference type="InterPro" id="IPR006876">
    <property type="entry name" value="LMBR1-like_membr_prot"/>
</dbReference>
<dbReference type="OrthoDB" id="203099at2759"/>
<evidence type="ECO:0000256" key="4">
    <source>
        <dbReference type="ARBA" id="ARBA00022989"/>
    </source>
</evidence>
<comment type="caution">
    <text evidence="8">The sequence shown here is derived from an EMBL/GenBank/DDBJ whole genome shotgun (WGS) entry which is preliminary data.</text>
</comment>